<feature type="transmembrane region" description="Helical" evidence="6">
    <location>
        <begin position="419"/>
        <end position="440"/>
    </location>
</feature>
<keyword evidence="9" id="KW-1185">Reference proteome</keyword>
<dbReference type="PANTHER" id="PTHR10283">
    <property type="entry name" value="SOLUTE CARRIER FAMILY 13 MEMBER"/>
    <property type="match status" value="1"/>
</dbReference>
<keyword evidence="4 6" id="KW-1133">Transmembrane helix</keyword>
<feature type="transmembrane region" description="Helical" evidence="6">
    <location>
        <begin position="301"/>
        <end position="320"/>
    </location>
</feature>
<feature type="transmembrane region" description="Helical" evidence="6">
    <location>
        <begin position="359"/>
        <end position="378"/>
    </location>
</feature>
<reference evidence="8" key="2">
    <citation type="submission" date="2020-09" db="EMBL/GenBank/DDBJ databases">
        <authorList>
            <person name="Sun Q."/>
            <person name="Ohkuma M."/>
        </authorList>
    </citation>
    <scope>NUCLEOTIDE SEQUENCE</scope>
    <source>
        <strain evidence="8">JCM 30804</strain>
    </source>
</reference>
<feature type="transmembrane region" description="Helical" evidence="6">
    <location>
        <begin position="332"/>
        <end position="352"/>
    </location>
</feature>
<proteinExistence type="predicted"/>
<comment type="caution">
    <text evidence="8">The sequence shown here is derived from an EMBL/GenBank/DDBJ whole genome shotgun (WGS) entry which is preliminary data.</text>
</comment>
<dbReference type="PANTHER" id="PTHR10283:SF82">
    <property type="entry name" value="SOLUTE CARRIER FAMILY 13 MEMBER 2"/>
    <property type="match status" value="1"/>
</dbReference>
<dbReference type="GO" id="GO:0005886">
    <property type="term" value="C:plasma membrane"/>
    <property type="evidence" value="ECO:0007669"/>
    <property type="project" value="TreeGrafter"/>
</dbReference>
<keyword evidence="2" id="KW-0813">Transport</keyword>
<keyword evidence="3 6" id="KW-0812">Transmembrane</keyword>
<feature type="transmembrane region" description="Helical" evidence="6">
    <location>
        <begin position="162"/>
        <end position="183"/>
    </location>
</feature>
<reference evidence="8" key="1">
    <citation type="journal article" date="2014" name="Int. J. Syst. Evol. Microbiol.">
        <title>Complete genome sequence of Corynebacterium casei LMG S-19264T (=DSM 44701T), isolated from a smear-ripened cheese.</title>
        <authorList>
            <consortium name="US DOE Joint Genome Institute (JGI-PGF)"/>
            <person name="Walter F."/>
            <person name="Albersmeier A."/>
            <person name="Kalinowski J."/>
            <person name="Ruckert C."/>
        </authorList>
    </citation>
    <scope>NUCLEOTIDE SEQUENCE</scope>
    <source>
        <strain evidence="8">JCM 30804</strain>
    </source>
</reference>
<evidence type="ECO:0000256" key="1">
    <source>
        <dbReference type="ARBA" id="ARBA00004141"/>
    </source>
</evidence>
<name>A0A917NBZ1_9GAMM</name>
<evidence type="ECO:0000256" key="2">
    <source>
        <dbReference type="ARBA" id="ARBA00022448"/>
    </source>
</evidence>
<dbReference type="InterPro" id="IPR004680">
    <property type="entry name" value="Cit_transptr-like_dom"/>
</dbReference>
<evidence type="ECO:0000313" key="9">
    <source>
        <dbReference type="Proteomes" id="UP000613743"/>
    </source>
</evidence>
<evidence type="ECO:0000313" key="8">
    <source>
        <dbReference type="EMBL" id="GGI87603.1"/>
    </source>
</evidence>
<feature type="transmembrane region" description="Helical" evidence="6">
    <location>
        <begin position="384"/>
        <end position="407"/>
    </location>
</feature>
<dbReference type="AlphaFoldDB" id="A0A917NBZ1"/>
<organism evidence="8 9">
    <name type="scientific">Shewanella gelidii</name>
    <dbReference type="NCBI Taxonomy" id="1642821"/>
    <lineage>
        <taxon>Bacteria</taxon>
        <taxon>Pseudomonadati</taxon>
        <taxon>Pseudomonadota</taxon>
        <taxon>Gammaproteobacteria</taxon>
        <taxon>Alteromonadales</taxon>
        <taxon>Shewanellaceae</taxon>
        <taxon>Shewanella</taxon>
    </lineage>
</organism>
<dbReference type="Pfam" id="PF03600">
    <property type="entry name" value="CitMHS"/>
    <property type="match status" value="1"/>
</dbReference>
<evidence type="ECO:0000256" key="4">
    <source>
        <dbReference type="ARBA" id="ARBA00022989"/>
    </source>
</evidence>
<feature type="transmembrane region" description="Helical" evidence="6">
    <location>
        <begin position="271"/>
        <end position="289"/>
    </location>
</feature>
<feature type="domain" description="Citrate transporter-like" evidence="7">
    <location>
        <begin position="35"/>
        <end position="389"/>
    </location>
</feature>
<accession>A0A917NBZ1</accession>
<dbReference type="EMBL" id="BMPZ01000008">
    <property type="protein sequence ID" value="GGI87603.1"/>
    <property type="molecule type" value="Genomic_DNA"/>
</dbReference>
<feature type="transmembrane region" description="Helical" evidence="6">
    <location>
        <begin position="198"/>
        <end position="224"/>
    </location>
</feature>
<dbReference type="Proteomes" id="UP000613743">
    <property type="component" value="Unassembled WGS sequence"/>
</dbReference>
<gene>
    <name evidence="8" type="ORF">GCM10009332_26080</name>
</gene>
<feature type="transmembrane region" description="Helical" evidence="6">
    <location>
        <begin position="71"/>
        <end position="92"/>
    </location>
</feature>
<protein>
    <submittedName>
        <fullName evidence="8">Transporter divalent anion:Na+ symporter family protein</fullName>
    </submittedName>
</protein>
<evidence type="ECO:0000256" key="6">
    <source>
        <dbReference type="SAM" id="Phobius"/>
    </source>
</evidence>
<feature type="transmembrane region" description="Helical" evidence="6">
    <location>
        <begin position="112"/>
        <end position="141"/>
    </location>
</feature>
<feature type="transmembrane region" description="Helical" evidence="6">
    <location>
        <begin position="44"/>
        <end position="64"/>
    </location>
</feature>
<dbReference type="GO" id="GO:0022857">
    <property type="term" value="F:transmembrane transporter activity"/>
    <property type="evidence" value="ECO:0007669"/>
    <property type="project" value="UniProtKB-ARBA"/>
</dbReference>
<keyword evidence="5 6" id="KW-0472">Membrane</keyword>
<evidence type="ECO:0000256" key="5">
    <source>
        <dbReference type="ARBA" id="ARBA00023136"/>
    </source>
</evidence>
<evidence type="ECO:0000256" key="3">
    <source>
        <dbReference type="ARBA" id="ARBA00022692"/>
    </source>
</evidence>
<sequence>MQTYLIMLVTIIGGFLFISPFSMAEQGFLLFLFAMLLWGGNLLPILHATIIIPILAIALGLISFTDVTTILLSPILAIFIFGFAFACFSQEQGLDKVVLHTVNKFSKGHERVASYLLFALTCFISMWTSNVVTAALMLPVVMSINTTFQHKGDKQPSQNSKTHYLAVGVVFSATLGGMCTQVGSSTSLIASSLAQLDFIGWLIGALPIVTLLWLAMLLLLEIYFKPQFRKKLTLPPPEPLSAAQKWGLVIVIGTLLLWVIAAAVLRGETKLYGLIPLVSVAILLAKRFISIQGAVNAIRWRVIVIFVSAFTLGKVLHASGGGQLIVDWVTPLLSNSSIWIQLAIFLLLLVTMTEFMSNVACASLFAPVLFLLLIPQGVSVEQVALMAGIGGSFAFVLPTATPANNLAYAHQYVTRRTMIGFGGSFKAAATLILFACLIVFH</sequence>
<evidence type="ECO:0000259" key="7">
    <source>
        <dbReference type="Pfam" id="PF03600"/>
    </source>
</evidence>
<comment type="subcellular location">
    <subcellularLocation>
        <location evidence="1">Membrane</location>
        <topology evidence="1">Multi-pass membrane protein</topology>
    </subcellularLocation>
</comment>
<feature type="transmembrane region" description="Helical" evidence="6">
    <location>
        <begin position="5"/>
        <end position="38"/>
    </location>
</feature>
<feature type="transmembrane region" description="Helical" evidence="6">
    <location>
        <begin position="245"/>
        <end position="265"/>
    </location>
</feature>